<comment type="similarity">
    <text evidence="1">Belongs to the peptidase M16 family.</text>
</comment>
<evidence type="ECO:0000256" key="4">
    <source>
        <dbReference type="ARBA" id="ARBA00022801"/>
    </source>
</evidence>
<feature type="domain" description="Coenzyme PQQ synthesis protein F-like C-terminal lobe" evidence="10">
    <location>
        <begin position="801"/>
        <end position="900"/>
    </location>
</feature>
<comment type="caution">
    <text evidence="11">The sequence shown here is derived from an EMBL/GenBank/DDBJ whole genome shotgun (WGS) entry which is preliminary data.</text>
</comment>
<reference evidence="11" key="1">
    <citation type="journal article" date="2020" name="Fungal Divers.">
        <title>Resolving the Mortierellaceae phylogeny through synthesis of multi-gene phylogenetics and phylogenomics.</title>
        <authorList>
            <person name="Vandepol N."/>
            <person name="Liber J."/>
            <person name="Desiro A."/>
            <person name="Na H."/>
            <person name="Kennedy M."/>
            <person name="Barry K."/>
            <person name="Grigoriev I.V."/>
            <person name="Miller A.N."/>
            <person name="O'Donnell K."/>
            <person name="Stajich J.E."/>
            <person name="Bonito G."/>
        </authorList>
    </citation>
    <scope>NUCLEOTIDE SEQUENCE</scope>
    <source>
        <strain evidence="11">NRRL 2769</strain>
    </source>
</reference>
<feature type="domain" description="Peptidase M16 middle/third" evidence="9">
    <location>
        <begin position="408"/>
        <end position="695"/>
    </location>
</feature>
<dbReference type="InterPro" id="IPR050626">
    <property type="entry name" value="Peptidase_M16"/>
</dbReference>
<dbReference type="AlphaFoldDB" id="A0A9P6T0N5"/>
<evidence type="ECO:0000256" key="5">
    <source>
        <dbReference type="ARBA" id="ARBA00022833"/>
    </source>
</evidence>
<accession>A0A9P6T0N5</accession>
<dbReference type="InterPro" id="IPR011765">
    <property type="entry name" value="Pept_M16_N"/>
</dbReference>
<evidence type="ECO:0000313" key="11">
    <source>
        <dbReference type="EMBL" id="KAG0015145.1"/>
    </source>
</evidence>
<sequence length="1004" mass="114201">MAIETPSPEGFELSPDGTHAVFRKAIEISPNDERSYRLLRLMNDLEVLVIHDPKADKSAACLDVHVGHLSDPASDNLQGLAHFLEHLLFLGTEKYPRENEYKEFLSLHAGKSNASTWLDNTEFHFEVGHAHLEGALDRQVRASITSPSLQFAQFFISPAFNVSCKEREIHAVDSEFKRNLQLDSRRIYQIAKHLSSRDHPYWHFGTGNLLTLQEGPKEEGIDSRNELIKFYHKYYSANIMKLVILGREPLDVLAGWAVQKFSEVRNLGVAPPAYPSPPLTSKELLTTVYIKPVRDTRSLEIKFLIPGTTPYYTVQPTSYITHLIGHEGSGSILSLLKRKGWANGLSAGCSSGGIGHEFLKITIDLTSEGLLHHEDITIIVFQYIQMLRDEGVKDYILDEEESLASIAFRFKEMQPAAEYVTKIAREMQQGYAPEWILSGSMLIRARNTDLVMNYINKLTVDRWRGQVVCQDVSKVPGGAFTETERWYGTPYHVDSVSPELLKRLQQIGRNPELHLPPPNEYIPKDFETGKVDTPNPQMSPVLVQHTPLTRIWHKKDDVFWVPKVHLYFRLVSPIATLSPNHLVKSILYMKLVQDVLNEDSYSAALAGLSYSLTSNMEGIILKVEGYNDKALLLLQKVVQTMKTLQVDNERFYRIKDDVERQHRNHSLNNPNILAIYYEKYLNSEKQWTFAERLEELQGITPEDLQRFIPQLLDHLHIEGLVHGNMSISQAVEAGNIVEKGLAPRALSPFELISMRSIILPEGCRAVYQRDVIDPSNLNSGIDYYIQTGFGADKTDRAFVQLMAQIIQEPCFNQLRTIEQLGYIVLSGVRQIGGTLGVVIVVQSERDPIHVENRIENFLRVRIANMLESMTEEAYQKQVQSLIQKKLEKHKNLKQETTRYWDQITSGFYNFEEVQEDVQELEKITLGTIRIFFSKLISPDVAQSKKLSVHFRSLRLPPNGSGKEGDELVLKDGTVIIKDVDLFKANSKLSAALHPTLDFLRTPKL</sequence>
<proteinExistence type="inferred from homology"/>
<dbReference type="InterPro" id="IPR007863">
    <property type="entry name" value="Peptidase_M16_C"/>
</dbReference>
<dbReference type="InterPro" id="IPR032632">
    <property type="entry name" value="Peptidase_M16_M"/>
</dbReference>
<dbReference type="InterPro" id="IPR054734">
    <property type="entry name" value="PqqF-like_C_4"/>
</dbReference>
<dbReference type="Pfam" id="PF16187">
    <property type="entry name" value="Peptidase_M16_M"/>
    <property type="match status" value="1"/>
</dbReference>
<evidence type="ECO:0000259" key="10">
    <source>
        <dbReference type="Pfam" id="PF22456"/>
    </source>
</evidence>
<dbReference type="Gene3D" id="3.30.830.10">
    <property type="entry name" value="Metalloenzyme, LuxS/M16 peptidase-like"/>
    <property type="match status" value="4"/>
</dbReference>
<keyword evidence="2" id="KW-0645">Protease</keyword>
<keyword evidence="12" id="KW-1185">Reference proteome</keyword>
<keyword evidence="6" id="KW-0482">Metalloprotease</keyword>
<evidence type="ECO:0000256" key="1">
    <source>
        <dbReference type="ARBA" id="ARBA00007261"/>
    </source>
</evidence>
<name>A0A9P6T0N5_9FUNG</name>
<dbReference type="InterPro" id="IPR011249">
    <property type="entry name" value="Metalloenz_LuxS/M16"/>
</dbReference>
<evidence type="ECO:0000313" key="12">
    <source>
        <dbReference type="Proteomes" id="UP000703661"/>
    </source>
</evidence>
<evidence type="ECO:0000256" key="6">
    <source>
        <dbReference type="ARBA" id="ARBA00023049"/>
    </source>
</evidence>
<evidence type="ECO:0000259" key="7">
    <source>
        <dbReference type="Pfam" id="PF00675"/>
    </source>
</evidence>
<dbReference type="GO" id="GO:0046872">
    <property type="term" value="F:metal ion binding"/>
    <property type="evidence" value="ECO:0007669"/>
    <property type="project" value="UniProtKB-KW"/>
</dbReference>
<dbReference type="GO" id="GO:0004222">
    <property type="term" value="F:metalloendopeptidase activity"/>
    <property type="evidence" value="ECO:0007669"/>
    <property type="project" value="TreeGrafter"/>
</dbReference>
<protein>
    <submittedName>
        <fullName evidence="11">Insulinase (Peptidase M16)</fullName>
    </submittedName>
</protein>
<dbReference type="FunFam" id="3.30.830.10:FF:000005">
    <property type="entry name" value="nardilysin isoform X1"/>
    <property type="match status" value="1"/>
</dbReference>
<dbReference type="FunFam" id="3.30.830.10:FF:000004">
    <property type="entry name" value="Putative insulin-degrading enzyme"/>
    <property type="match status" value="1"/>
</dbReference>
<dbReference type="FunFam" id="3.30.830.10:FF:000003">
    <property type="entry name" value="Insulin-degrading enzyme"/>
    <property type="match status" value="1"/>
</dbReference>
<evidence type="ECO:0000259" key="9">
    <source>
        <dbReference type="Pfam" id="PF16187"/>
    </source>
</evidence>
<evidence type="ECO:0000256" key="2">
    <source>
        <dbReference type="ARBA" id="ARBA00022670"/>
    </source>
</evidence>
<feature type="domain" description="Peptidase M16 C-terminal" evidence="8">
    <location>
        <begin position="223"/>
        <end position="399"/>
    </location>
</feature>
<keyword evidence="3" id="KW-0479">Metal-binding</keyword>
<dbReference type="GO" id="GO:0005739">
    <property type="term" value="C:mitochondrion"/>
    <property type="evidence" value="ECO:0007669"/>
    <property type="project" value="TreeGrafter"/>
</dbReference>
<dbReference type="PANTHER" id="PTHR43690:SF18">
    <property type="entry name" value="INSULIN-DEGRADING ENZYME-RELATED"/>
    <property type="match status" value="1"/>
</dbReference>
<evidence type="ECO:0000259" key="8">
    <source>
        <dbReference type="Pfam" id="PF05193"/>
    </source>
</evidence>
<keyword evidence="5" id="KW-0862">Zinc</keyword>
<dbReference type="GO" id="GO:0051603">
    <property type="term" value="P:proteolysis involved in protein catabolic process"/>
    <property type="evidence" value="ECO:0007669"/>
    <property type="project" value="TreeGrafter"/>
</dbReference>
<dbReference type="PANTHER" id="PTHR43690">
    <property type="entry name" value="NARDILYSIN"/>
    <property type="match status" value="1"/>
</dbReference>
<dbReference type="Proteomes" id="UP000703661">
    <property type="component" value="Unassembled WGS sequence"/>
</dbReference>
<organism evidence="11 12">
    <name type="scientific">Entomortierella chlamydospora</name>
    <dbReference type="NCBI Taxonomy" id="101097"/>
    <lineage>
        <taxon>Eukaryota</taxon>
        <taxon>Fungi</taxon>
        <taxon>Fungi incertae sedis</taxon>
        <taxon>Mucoromycota</taxon>
        <taxon>Mortierellomycotina</taxon>
        <taxon>Mortierellomycetes</taxon>
        <taxon>Mortierellales</taxon>
        <taxon>Mortierellaceae</taxon>
        <taxon>Entomortierella</taxon>
    </lineage>
</organism>
<dbReference type="Pfam" id="PF00675">
    <property type="entry name" value="Peptidase_M16"/>
    <property type="match status" value="1"/>
</dbReference>
<dbReference type="GO" id="GO:0043171">
    <property type="term" value="P:peptide catabolic process"/>
    <property type="evidence" value="ECO:0007669"/>
    <property type="project" value="TreeGrafter"/>
</dbReference>
<dbReference type="EMBL" id="JAAAID010000655">
    <property type="protein sequence ID" value="KAG0015145.1"/>
    <property type="molecule type" value="Genomic_DNA"/>
</dbReference>
<keyword evidence="4" id="KW-0378">Hydrolase</keyword>
<dbReference type="Pfam" id="PF22456">
    <property type="entry name" value="PqqF-like_C_4"/>
    <property type="match status" value="1"/>
</dbReference>
<gene>
    <name evidence="11" type="primary">IDE1_2</name>
    <name evidence="11" type="ORF">BGZ80_010020</name>
</gene>
<dbReference type="Pfam" id="PF05193">
    <property type="entry name" value="Peptidase_M16_C"/>
    <property type="match status" value="1"/>
</dbReference>
<evidence type="ECO:0000256" key="3">
    <source>
        <dbReference type="ARBA" id="ARBA00022723"/>
    </source>
</evidence>
<dbReference type="SUPFAM" id="SSF63411">
    <property type="entry name" value="LuxS/MPP-like metallohydrolase"/>
    <property type="match status" value="4"/>
</dbReference>
<dbReference type="GO" id="GO:0005829">
    <property type="term" value="C:cytosol"/>
    <property type="evidence" value="ECO:0007669"/>
    <property type="project" value="TreeGrafter"/>
</dbReference>
<feature type="domain" description="Peptidase M16 N-terminal" evidence="7">
    <location>
        <begin position="47"/>
        <end position="194"/>
    </location>
</feature>